<dbReference type="Gene3D" id="1.10.10.60">
    <property type="entry name" value="Homeodomain-like"/>
    <property type="match status" value="2"/>
</dbReference>
<dbReference type="GO" id="GO:0043565">
    <property type="term" value="F:sequence-specific DNA binding"/>
    <property type="evidence" value="ECO:0007669"/>
    <property type="project" value="InterPro"/>
</dbReference>
<feature type="compositionally biased region" description="Basic and acidic residues" evidence="6">
    <location>
        <begin position="546"/>
        <end position="556"/>
    </location>
</feature>
<evidence type="ECO:0000256" key="5">
    <source>
        <dbReference type="SAM" id="Coils"/>
    </source>
</evidence>
<evidence type="ECO:0000313" key="10">
    <source>
        <dbReference type="Proteomes" id="UP000192940"/>
    </source>
</evidence>
<dbReference type="Proteomes" id="UP000192940">
    <property type="component" value="Chromosome I"/>
</dbReference>
<dbReference type="SMART" id="SM00342">
    <property type="entry name" value="HTH_ARAC"/>
    <property type="match status" value="1"/>
</dbReference>
<dbReference type="SUPFAM" id="SSF46689">
    <property type="entry name" value="Homeodomain-like"/>
    <property type="match status" value="2"/>
</dbReference>
<dbReference type="PANTHER" id="PTHR43280:SF2">
    <property type="entry name" value="HTH-TYPE TRANSCRIPTIONAL REGULATOR EXSA"/>
    <property type="match status" value="1"/>
</dbReference>
<keyword evidence="3" id="KW-0804">Transcription</keyword>
<evidence type="ECO:0000259" key="8">
    <source>
        <dbReference type="PROSITE" id="PS50110"/>
    </source>
</evidence>
<evidence type="ECO:0000256" key="6">
    <source>
        <dbReference type="SAM" id="MobiDB-lite"/>
    </source>
</evidence>
<dbReference type="SMART" id="SM00448">
    <property type="entry name" value="REC"/>
    <property type="match status" value="1"/>
</dbReference>
<dbReference type="Gene3D" id="3.40.50.2300">
    <property type="match status" value="1"/>
</dbReference>
<sequence length="567" mass="65840">MYRLLIVDDLPIIVDGLFELFEQTEHLKMDILKAYSGEGALEVLEKHQIDIVISDIKMPGLEGIGLLQNIKARWPKCKVIFLTGYNDFHYVQSAIKYGGFEYILKIESDEKIIASVERAIEELNEESEQREMIEKANERMRRAMPSLQREYIGAILQGKQVTEAQLIRHFQDISIPMQAHLPVMLLLGRVDTWKDMLTQPDKALFIYAVQNIAEELLADDVRVYSYVYDQGKIVWFIQPGTDSLIHTEPNSHDWRKTYVEVSGRLERIQLACRRLLHLSVSFVLSSEPVAWNDVSDRYHMLKYNFIHGLGLTSEVILTDSDIQNSETACNHQREYFYLNRVQLLGKCLENNHRGEFFNIYHDLTKLWNDENFPNERKKELYHSLSAVFLAYINKSAELKEYLNNEHDLSPLFQYGEPDSWVILKEYFCEIAVSLFDWIAEQGELLPTELVQKAHRYIETYISTDISLNAIADHVGLNPSYFSRLYKQMTGTGISDYINDYRNLKAKELLLGSSMKVNEIALSLGYNSALAFIRFFKKQNDTTPQEYRSRGRSEKSKAPKSINVYESK</sequence>
<feature type="region of interest" description="Disordered" evidence="6">
    <location>
        <begin position="542"/>
        <end position="567"/>
    </location>
</feature>
<evidence type="ECO:0000256" key="2">
    <source>
        <dbReference type="ARBA" id="ARBA00023125"/>
    </source>
</evidence>
<dbReference type="PANTHER" id="PTHR43280">
    <property type="entry name" value="ARAC-FAMILY TRANSCRIPTIONAL REGULATOR"/>
    <property type="match status" value="1"/>
</dbReference>
<dbReference type="STRING" id="1313296.SAMN05661091_4720"/>
<keyword evidence="2" id="KW-0238">DNA-binding</keyword>
<feature type="domain" description="Response regulatory" evidence="8">
    <location>
        <begin position="3"/>
        <end position="120"/>
    </location>
</feature>
<dbReference type="PRINTS" id="PR00032">
    <property type="entry name" value="HTHARAC"/>
</dbReference>
<feature type="domain" description="HTH araC/xylS-type" evidence="7">
    <location>
        <begin position="451"/>
        <end position="549"/>
    </location>
</feature>
<keyword evidence="4" id="KW-0597">Phosphoprotein</keyword>
<proteinExistence type="predicted"/>
<dbReference type="InterPro" id="IPR018060">
    <property type="entry name" value="HTH_AraC"/>
</dbReference>
<evidence type="ECO:0000313" key="9">
    <source>
        <dbReference type="EMBL" id="SMF89631.1"/>
    </source>
</evidence>
<reference evidence="10" key="1">
    <citation type="submission" date="2017-04" db="EMBL/GenBank/DDBJ databases">
        <authorList>
            <person name="Varghese N."/>
            <person name="Submissions S."/>
        </authorList>
    </citation>
    <scope>NUCLEOTIDE SEQUENCE [LARGE SCALE GENOMIC DNA]</scope>
    <source>
        <strain evidence="10">N3/975</strain>
    </source>
</reference>
<keyword evidence="10" id="KW-1185">Reference proteome</keyword>
<dbReference type="GO" id="GO:0003700">
    <property type="term" value="F:DNA-binding transcription factor activity"/>
    <property type="evidence" value="ECO:0007669"/>
    <property type="project" value="InterPro"/>
</dbReference>
<evidence type="ECO:0000256" key="1">
    <source>
        <dbReference type="ARBA" id="ARBA00023015"/>
    </source>
</evidence>
<dbReference type="Pfam" id="PF00072">
    <property type="entry name" value="Response_reg"/>
    <property type="match status" value="1"/>
</dbReference>
<feature type="modified residue" description="4-aspartylphosphate" evidence="4">
    <location>
        <position position="55"/>
    </location>
</feature>
<evidence type="ECO:0000259" key="7">
    <source>
        <dbReference type="PROSITE" id="PS01124"/>
    </source>
</evidence>
<organism evidence="9 10">
    <name type="scientific">Paenibacillus uliginis N3/975</name>
    <dbReference type="NCBI Taxonomy" id="1313296"/>
    <lineage>
        <taxon>Bacteria</taxon>
        <taxon>Bacillati</taxon>
        <taxon>Bacillota</taxon>
        <taxon>Bacilli</taxon>
        <taxon>Bacillales</taxon>
        <taxon>Paenibacillaceae</taxon>
        <taxon>Paenibacillus</taxon>
    </lineage>
</organism>
<dbReference type="PROSITE" id="PS01124">
    <property type="entry name" value="HTH_ARAC_FAMILY_2"/>
    <property type="match status" value="1"/>
</dbReference>
<protein>
    <submittedName>
        <fullName evidence="9">Two-component system, response regulator YesN</fullName>
    </submittedName>
</protein>
<dbReference type="CDD" id="cd17536">
    <property type="entry name" value="REC_YesN-like"/>
    <property type="match status" value="1"/>
</dbReference>
<keyword evidence="1" id="KW-0805">Transcription regulation</keyword>
<accession>A0A1X7HMW5</accession>
<dbReference type="InterPro" id="IPR011006">
    <property type="entry name" value="CheY-like_superfamily"/>
</dbReference>
<dbReference type="Pfam" id="PF12833">
    <property type="entry name" value="HTH_18"/>
    <property type="match status" value="1"/>
</dbReference>
<dbReference type="InterPro" id="IPR020449">
    <property type="entry name" value="Tscrpt_reg_AraC-type_HTH"/>
</dbReference>
<dbReference type="RefSeq" id="WP_208915439.1">
    <property type="nucleotide sequence ID" value="NZ_LT840184.1"/>
</dbReference>
<dbReference type="AlphaFoldDB" id="A0A1X7HMW5"/>
<evidence type="ECO:0000256" key="4">
    <source>
        <dbReference type="PROSITE-ProRule" id="PRU00169"/>
    </source>
</evidence>
<dbReference type="SUPFAM" id="SSF52172">
    <property type="entry name" value="CheY-like"/>
    <property type="match status" value="1"/>
</dbReference>
<gene>
    <name evidence="9" type="ORF">SAMN05661091_4720</name>
</gene>
<evidence type="ECO:0000256" key="3">
    <source>
        <dbReference type="ARBA" id="ARBA00023163"/>
    </source>
</evidence>
<keyword evidence="5" id="KW-0175">Coiled coil</keyword>
<dbReference type="InterPro" id="IPR001789">
    <property type="entry name" value="Sig_transdc_resp-reg_receiver"/>
</dbReference>
<feature type="coiled-coil region" evidence="5">
    <location>
        <begin position="106"/>
        <end position="150"/>
    </location>
</feature>
<name>A0A1X7HMW5_9BACL</name>
<dbReference type="GO" id="GO:0000160">
    <property type="term" value="P:phosphorelay signal transduction system"/>
    <property type="evidence" value="ECO:0007669"/>
    <property type="project" value="InterPro"/>
</dbReference>
<dbReference type="InterPro" id="IPR009057">
    <property type="entry name" value="Homeodomain-like_sf"/>
</dbReference>
<dbReference type="EMBL" id="LT840184">
    <property type="protein sequence ID" value="SMF89631.1"/>
    <property type="molecule type" value="Genomic_DNA"/>
</dbReference>
<dbReference type="PROSITE" id="PS50110">
    <property type="entry name" value="RESPONSE_REGULATORY"/>
    <property type="match status" value="1"/>
</dbReference>